<evidence type="ECO:0000313" key="6">
    <source>
        <dbReference type="EMBL" id="AMV67063.1"/>
    </source>
</evidence>
<protein>
    <recommendedName>
        <fullName evidence="5">UvrD-like helicase ATP-binding domain-containing protein</fullName>
    </recommendedName>
</protein>
<keyword evidence="7" id="KW-1185">Reference proteome</keyword>
<keyword evidence="4" id="KW-0067">ATP-binding</keyword>
<dbReference type="Proteomes" id="UP000076244">
    <property type="component" value="Chromosome"/>
</dbReference>
<evidence type="ECO:0000256" key="4">
    <source>
        <dbReference type="ARBA" id="ARBA00022840"/>
    </source>
</evidence>
<dbReference type="EMBL" id="CP012288">
    <property type="protein sequence ID" value="AMV67063.1"/>
    <property type="molecule type" value="Genomic_DNA"/>
</dbReference>
<dbReference type="InterPro" id="IPR014016">
    <property type="entry name" value="UvrD-like_ATP-bd"/>
</dbReference>
<dbReference type="Gene3D" id="3.40.50.300">
    <property type="entry name" value="P-loop containing nucleotide triphosphate hydrolases"/>
    <property type="match status" value="1"/>
</dbReference>
<name>A0ABM6A4I7_9LACO</name>
<dbReference type="RefSeq" id="WP_145974415.1">
    <property type="nucleotide sequence ID" value="NZ_CP012288.1"/>
</dbReference>
<accession>A0ABM6A4I7</accession>
<evidence type="ECO:0000256" key="3">
    <source>
        <dbReference type="ARBA" id="ARBA00022806"/>
    </source>
</evidence>
<evidence type="ECO:0000313" key="7">
    <source>
        <dbReference type="Proteomes" id="UP000076244"/>
    </source>
</evidence>
<evidence type="ECO:0000259" key="5">
    <source>
        <dbReference type="Pfam" id="PF00580"/>
    </source>
</evidence>
<sequence length="70" mass="8111">MSNQKKYKNVKIIDAPAGSGKTFSIRSQINQYLIKNNKSQVLCITFTNRAMKELKKNIISNRVYISRVFK</sequence>
<keyword evidence="1" id="KW-0547">Nucleotide-binding</keyword>
<keyword evidence="2" id="KW-0378">Hydrolase</keyword>
<gene>
    <name evidence="6" type="ORF">ADU72_1130</name>
</gene>
<organism evidence="6 7">
    <name type="scientific">Pediococcus damnosus</name>
    <dbReference type="NCBI Taxonomy" id="51663"/>
    <lineage>
        <taxon>Bacteria</taxon>
        <taxon>Bacillati</taxon>
        <taxon>Bacillota</taxon>
        <taxon>Bacilli</taxon>
        <taxon>Lactobacillales</taxon>
        <taxon>Lactobacillaceae</taxon>
        <taxon>Pediococcus</taxon>
    </lineage>
</organism>
<keyword evidence="3" id="KW-0347">Helicase</keyword>
<dbReference type="Pfam" id="PF00580">
    <property type="entry name" value="UvrD-helicase"/>
    <property type="match status" value="1"/>
</dbReference>
<reference evidence="6 7" key="1">
    <citation type="journal article" date="2016" name="PLoS ONE">
        <title>The Identification of Novel Diagnostic Marker Genes for the Detection of Beer Spoiling Pediococcus damnosus Strains Using the BlAst Diagnostic Gene findEr.</title>
        <authorList>
            <person name="Behr J."/>
            <person name="Geissler A.J."/>
            <person name="Schmid J."/>
            <person name="Zehe A."/>
            <person name="Vogel R.F."/>
        </authorList>
    </citation>
    <scope>NUCLEOTIDE SEQUENCE [LARGE SCALE GENOMIC DNA]</scope>
    <source>
        <strain evidence="6 7">TMW 2.1535</strain>
    </source>
</reference>
<evidence type="ECO:0000256" key="2">
    <source>
        <dbReference type="ARBA" id="ARBA00022801"/>
    </source>
</evidence>
<dbReference type="InterPro" id="IPR027417">
    <property type="entry name" value="P-loop_NTPase"/>
</dbReference>
<proteinExistence type="predicted"/>
<evidence type="ECO:0000256" key="1">
    <source>
        <dbReference type="ARBA" id="ARBA00022741"/>
    </source>
</evidence>
<feature type="domain" description="UvrD-like helicase ATP-binding" evidence="5">
    <location>
        <begin position="7"/>
        <end position="60"/>
    </location>
</feature>
<dbReference type="SUPFAM" id="SSF52540">
    <property type="entry name" value="P-loop containing nucleoside triphosphate hydrolases"/>
    <property type="match status" value="1"/>
</dbReference>